<dbReference type="AlphaFoldDB" id="A0A7X1YE58"/>
<dbReference type="InterPro" id="IPR002491">
    <property type="entry name" value="ABC_transptr_periplasmic_BD"/>
</dbReference>
<protein>
    <submittedName>
        <fullName evidence="2">ABC transporter substrate-binding protein</fullName>
    </submittedName>
</protein>
<dbReference type="EMBL" id="WIVX01000157">
    <property type="protein sequence ID" value="MQU34155.1"/>
    <property type="molecule type" value="Genomic_DNA"/>
</dbReference>
<dbReference type="PROSITE" id="PS50983">
    <property type="entry name" value="FE_B12_PBP"/>
    <property type="match status" value="1"/>
</dbReference>
<organism evidence="2 3">
    <name type="scientific">Pseudomonas helleri</name>
    <dbReference type="NCBI Taxonomy" id="1608996"/>
    <lineage>
        <taxon>Bacteria</taxon>
        <taxon>Pseudomonadati</taxon>
        <taxon>Pseudomonadota</taxon>
        <taxon>Gammaproteobacteria</taxon>
        <taxon>Pseudomonadales</taxon>
        <taxon>Pseudomonadaceae</taxon>
        <taxon>Pseudomonas</taxon>
    </lineage>
</organism>
<feature type="domain" description="Fe/B12 periplasmic-binding" evidence="1">
    <location>
        <begin position="35"/>
        <end position="284"/>
    </location>
</feature>
<reference evidence="2 3" key="1">
    <citation type="submission" date="2019-10" db="EMBL/GenBank/DDBJ databases">
        <title>Evaluation of single-gene subtyping targets for Pseudomonas.</title>
        <authorList>
            <person name="Reichler S.J."/>
            <person name="Orsi R.H."/>
            <person name="Wiedmann M."/>
            <person name="Martin N.H."/>
            <person name="Murphy S.I."/>
        </authorList>
    </citation>
    <scope>NUCLEOTIDE SEQUENCE [LARGE SCALE GENOMIC DNA]</scope>
    <source>
        <strain evidence="2 3">FSL R10-2107</strain>
    </source>
</reference>
<sequence length="308" mass="32699">MCVLVSLVSRADDGFPRTVVDALGREVTLTHPPKRIVAIFASNVEMLAAIGAGDAIVGVEAFTRYPADIAERAKVGGRLGFSVEAIARLQTDLVVMTPARQAATLVEPLQRIGIPALVLNHRDLEAVLANIRLLGQATGHELGAEQLIEHMQARLDAVQARLAGQPAVPVYLETGSNDRGHYLTLRGHNYTSDILRLAGGTNPFVDSRLSQVGGESVFQANPTRIIVTGSPQQAVSLAVRPGWQSIPAVAAGRVDSIPSALLLIPGPRVVEGVEQLAALLHPELFPSLASRTRAVMLPSGTRQTVLAR</sequence>
<dbReference type="InterPro" id="IPR050902">
    <property type="entry name" value="ABC_Transporter_SBP"/>
</dbReference>
<gene>
    <name evidence="2" type="ORF">GHO30_22720</name>
</gene>
<evidence type="ECO:0000313" key="3">
    <source>
        <dbReference type="Proteomes" id="UP000470186"/>
    </source>
</evidence>
<keyword evidence="3" id="KW-1185">Reference proteome</keyword>
<dbReference type="PANTHER" id="PTHR30535">
    <property type="entry name" value="VITAMIN B12-BINDING PROTEIN"/>
    <property type="match status" value="1"/>
</dbReference>
<dbReference type="Gene3D" id="3.40.50.1980">
    <property type="entry name" value="Nitrogenase molybdenum iron protein domain"/>
    <property type="match status" value="2"/>
</dbReference>
<comment type="caution">
    <text evidence="2">The sequence shown here is derived from an EMBL/GenBank/DDBJ whole genome shotgun (WGS) entry which is preliminary data.</text>
</comment>
<dbReference type="Pfam" id="PF01497">
    <property type="entry name" value="Peripla_BP_2"/>
    <property type="match status" value="1"/>
</dbReference>
<evidence type="ECO:0000259" key="1">
    <source>
        <dbReference type="PROSITE" id="PS50983"/>
    </source>
</evidence>
<dbReference type="Proteomes" id="UP000470186">
    <property type="component" value="Unassembled WGS sequence"/>
</dbReference>
<evidence type="ECO:0000313" key="2">
    <source>
        <dbReference type="EMBL" id="MQU34155.1"/>
    </source>
</evidence>
<proteinExistence type="predicted"/>
<name>A0A7X1YE58_9PSED</name>
<dbReference type="PANTHER" id="PTHR30535:SF34">
    <property type="entry name" value="MOLYBDATE-BINDING PROTEIN MOLA"/>
    <property type="match status" value="1"/>
</dbReference>
<dbReference type="SUPFAM" id="SSF53807">
    <property type="entry name" value="Helical backbone' metal receptor"/>
    <property type="match status" value="1"/>
</dbReference>
<accession>A0A7X1YE58</accession>